<feature type="compositionally biased region" description="Low complexity" evidence="1">
    <location>
        <begin position="276"/>
        <end position="289"/>
    </location>
</feature>
<protein>
    <submittedName>
        <fullName evidence="2">Uncharacterized protein</fullName>
    </submittedName>
</protein>
<feature type="compositionally biased region" description="Low complexity" evidence="1">
    <location>
        <begin position="357"/>
        <end position="390"/>
    </location>
</feature>
<feature type="region of interest" description="Disordered" evidence="1">
    <location>
        <begin position="90"/>
        <end position="109"/>
    </location>
</feature>
<dbReference type="Proteomes" id="UP001165090">
    <property type="component" value="Unassembled WGS sequence"/>
</dbReference>
<feature type="compositionally biased region" description="Low complexity" evidence="1">
    <location>
        <begin position="429"/>
        <end position="440"/>
    </location>
</feature>
<name>A0ABQ5SNU3_9CHLO</name>
<feature type="compositionally biased region" description="Gly residues" evidence="1">
    <location>
        <begin position="97"/>
        <end position="108"/>
    </location>
</feature>
<feature type="region of interest" description="Disordered" evidence="1">
    <location>
        <begin position="414"/>
        <end position="442"/>
    </location>
</feature>
<evidence type="ECO:0000313" key="3">
    <source>
        <dbReference type="Proteomes" id="UP001165090"/>
    </source>
</evidence>
<evidence type="ECO:0000313" key="2">
    <source>
        <dbReference type="EMBL" id="GLI71062.1"/>
    </source>
</evidence>
<keyword evidence="3" id="KW-1185">Reference proteome</keyword>
<feature type="region of interest" description="Disordered" evidence="1">
    <location>
        <begin position="204"/>
        <end position="245"/>
    </location>
</feature>
<reference evidence="2 3" key="1">
    <citation type="journal article" date="2023" name="IScience">
        <title>Expanded male sex-determining region conserved during the evolution of homothallism in the green alga Volvox.</title>
        <authorList>
            <person name="Yamamoto K."/>
            <person name="Matsuzaki R."/>
            <person name="Mahakham W."/>
            <person name="Heman W."/>
            <person name="Sekimoto H."/>
            <person name="Kawachi M."/>
            <person name="Minakuchi Y."/>
            <person name="Toyoda A."/>
            <person name="Nozaki H."/>
        </authorList>
    </citation>
    <scope>NUCLEOTIDE SEQUENCE [LARGE SCALE GENOMIC DNA]</scope>
    <source>
        <strain evidence="2 3">NIES-4468</strain>
    </source>
</reference>
<organism evidence="2 3">
    <name type="scientific">Volvox africanus</name>
    <dbReference type="NCBI Taxonomy" id="51714"/>
    <lineage>
        <taxon>Eukaryota</taxon>
        <taxon>Viridiplantae</taxon>
        <taxon>Chlorophyta</taxon>
        <taxon>core chlorophytes</taxon>
        <taxon>Chlorophyceae</taxon>
        <taxon>CS clade</taxon>
        <taxon>Chlamydomonadales</taxon>
        <taxon>Volvocaceae</taxon>
        <taxon>Volvox</taxon>
    </lineage>
</organism>
<dbReference type="EMBL" id="BSDZ01000101">
    <property type="protein sequence ID" value="GLI71062.1"/>
    <property type="molecule type" value="Genomic_DNA"/>
</dbReference>
<feature type="region of interest" description="Disordered" evidence="1">
    <location>
        <begin position="268"/>
        <end position="316"/>
    </location>
</feature>
<proteinExistence type="predicted"/>
<feature type="compositionally biased region" description="Polar residues" evidence="1">
    <location>
        <begin position="414"/>
        <end position="423"/>
    </location>
</feature>
<accession>A0ABQ5SNU3</accession>
<evidence type="ECO:0000256" key="1">
    <source>
        <dbReference type="SAM" id="MobiDB-lite"/>
    </source>
</evidence>
<feature type="region of interest" description="Disordered" evidence="1">
    <location>
        <begin position="124"/>
        <end position="162"/>
    </location>
</feature>
<feature type="compositionally biased region" description="Polar residues" evidence="1">
    <location>
        <begin position="493"/>
        <end position="509"/>
    </location>
</feature>
<sequence length="618" mass="61712">MADVAGGSGSAVSTAGAGVPLESVLFMAGGSGGGGGGGGGGSGAHLLNSGQLRNASLRHYLQDGSHGGPGGIASAAAAAAVLAAAASSGGSVRSVGASGGGGGGGGDSGQLPVELSSLYMSTGSNRIPSTSLMRGRQGRDVGVNASAEGSVKQRSRPPPAVQMLQQVQQVQQVRQVQQEKELQLQQPPLPTACAPNSRYVSAGYSNFDTNDRRQPLSVSSFSGGRADDNRFGASGSGGDDTGTVGEERKSVEDLLAQLQQQIAELRRLKENSSRSGAAAATAVHANTGHASGGGGGSGSDPYQHDHQQQQQQPTAAAMGMDNQEITNKGGGGASDSLAAPRALRNLRSRTQQEFRQKQQPQQPQQRLSPSQPGYRPQQQQTPQQKLSGSQSGHVMLSGVPQQQVLQARLVGGTSELSGSQASVRPTYRSTGTTPDGSSSDAATNSTAGMLVISENLVDGKFGAAAHRAAAAAADAGDGGGGAGDIGTHPISLSAGTSTRTSPNGSTSLSPLARIGRGTSRLKLLNSTYGFRTGTGSGTGSGDSADAVAEELVRGSRGASFSLSRISPRVMLSSFESFGGVRTSKPGGGGGGGGGALTGLGARVKSSKAVLSGRASMAW</sequence>
<comment type="caution">
    <text evidence="2">The sequence shown here is derived from an EMBL/GenBank/DDBJ whole genome shotgun (WGS) entry which is preliminary data.</text>
</comment>
<feature type="non-terminal residue" evidence="2">
    <location>
        <position position="618"/>
    </location>
</feature>
<feature type="region of interest" description="Disordered" evidence="1">
    <location>
        <begin position="473"/>
        <end position="512"/>
    </location>
</feature>
<feature type="region of interest" description="Disordered" evidence="1">
    <location>
        <begin position="349"/>
        <end position="394"/>
    </location>
</feature>
<gene>
    <name evidence="2" type="ORF">VaNZ11_015978</name>
</gene>